<dbReference type="GO" id="GO:0046872">
    <property type="term" value="F:metal ion binding"/>
    <property type="evidence" value="ECO:0007669"/>
    <property type="project" value="UniProtKB-KW"/>
</dbReference>
<keyword evidence="4 7" id="KW-0560">Oxidoreductase</keyword>
<organism evidence="9 10">
    <name type="scientific">Turnera subulata</name>
    <dbReference type="NCBI Taxonomy" id="218843"/>
    <lineage>
        <taxon>Eukaryota</taxon>
        <taxon>Viridiplantae</taxon>
        <taxon>Streptophyta</taxon>
        <taxon>Embryophyta</taxon>
        <taxon>Tracheophyta</taxon>
        <taxon>Spermatophyta</taxon>
        <taxon>Magnoliopsida</taxon>
        <taxon>eudicotyledons</taxon>
        <taxon>Gunneridae</taxon>
        <taxon>Pentapetalae</taxon>
        <taxon>rosids</taxon>
        <taxon>fabids</taxon>
        <taxon>Malpighiales</taxon>
        <taxon>Passifloraceae</taxon>
        <taxon>Turnera</taxon>
    </lineage>
</organism>
<dbReference type="EMBL" id="JAKUCV010004452">
    <property type="protein sequence ID" value="KAJ4835321.1"/>
    <property type="molecule type" value="Genomic_DNA"/>
</dbReference>
<dbReference type="Pfam" id="PF14226">
    <property type="entry name" value="DIOX_N"/>
    <property type="match status" value="1"/>
</dbReference>
<dbReference type="PANTHER" id="PTHR47990">
    <property type="entry name" value="2-OXOGLUTARATE (2OG) AND FE(II)-DEPENDENT OXYGENASE SUPERFAMILY PROTEIN-RELATED"/>
    <property type="match status" value="1"/>
</dbReference>
<keyword evidence="3" id="KW-0223">Dioxygenase</keyword>
<dbReference type="InterPro" id="IPR005123">
    <property type="entry name" value="Oxoglu/Fe-dep_dioxygenase_dom"/>
</dbReference>
<gene>
    <name evidence="9" type="ORF">Tsubulata_042121</name>
</gene>
<comment type="similarity">
    <text evidence="1 7">Belongs to the iron/ascorbate-dependent oxidoreductase family.</text>
</comment>
<evidence type="ECO:0000313" key="10">
    <source>
        <dbReference type="Proteomes" id="UP001141552"/>
    </source>
</evidence>
<comment type="caution">
    <text evidence="9">The sequence shown here is derived from an EMBL/GenBank/DDBJ whole genome shotgun (WGS) entry which is preliminary data.</text>
</comment>
<evidence type="ECO:0000256" key="3">
    <source>
        <dbReference type="ARBA" id="ARBA00022964"/>
    </source>
</evidence>
<dbReference type="Pfam" id="PF03171">
    <property type="entry name" value="2OG-FeII_Oxy"/>
    <property type="match status" value="1"/>
</dbReference>
<proteinExistence type="inferred from homology"/>
<dbReference type="FunFam" id="2.60.120.330:FF:000022">
    <property type="entry name" value="Probable 2-oxoglutarate-dependent dioxygenase AOP1.2"/>
    <property type="match status" value="1"/>
</dbReference>
<evidence type="ECO:0000256" key="1">
    <source>
        <dbReference type="ARBA" id="ARBA00008056"/>
    </source>
</evidence>
<evidence type="ECO:0000259" key="8">
    <source>
        <dbReference type="PROSITE" id="PS51471"/>
    </source>
</evidence>
<protein>
    <recommendedName>
        <fullName evidence="8">Fe2OG dioxygenase domain-containing protein</fullName>
    </recommendedName>
</protein>
<evidence type="ECO:0000256" key="5">
    <source>
        <dbReference type="ARBA" id="ARBA00023004"/>
    </source>
</evidence>
<dbReference type="InterPro" id="IPR050231">
    <property type="entry name" value="Iron_ascorbate_oxido_reductase"/>
</dbReference>
<dbReference type="Gene3D" id="2.60.120.330">
    <property type="entry name" value="B-lactam Antibiotic, Isopenicillin N Synthase, Chain"/>
    <property type="match status" value="1"/>
</dbReference>
<dbReference type="InterPro" id="IPR044861">
    <property type="entry name" value="IPNS-like_FE2OG_OXY"/>
</dbReference>
<reference evidence="9" key="2">
    <citation type="journal article" date="2023" name="Plants (Basel)">
        <title>Annotation of the Turnera subulata (Passifloraceae) Draft Genome Reveals the S-Locus Evolved after the Divergence of Turneroideae from Passifloroideae in a Stepwise Manner.</title>
        <authorList>
            <person name="Henning P.M."/>
            <person name="Roalson E.H."/>
            <person name="Mir W."/>
            <person name="McCubbin A.G."/>
            <person name="Shore J.S."/>
        </authorList>
    </citation>
    <scope>NUCLEOTIDE SEQUENCE</scope>
    <source>
        <strain evidence="9">F60SS</strain>
    </source>
</reference>
<dbReference type="InterPro" id="IPR026992">
    <property type="entry name" value="DIOX_N"/>
</dbReference>
<dbReference type="InterPro" id="IPR027443">
    <property type="entry name" value="IPNS-like_sf"/>
</dbReference>
<keyword evidence="5 7" id="KW-0408">Iron</keyword>
<evidence type="ECO:0000256" key="2">
    <source>
        <dbReference type="ARBA" id="ARBA00022723"/>
    </source>
</evidence>
<evidence type="ECO:0000256" key="7">
    <source>
        <dbReference type="RuleBase" id="RU003682"/>
    </source>
</evidence>
<evidence type="ECO:0000256" key="6">
    <source>
        <dbReference type="ARBA" id="ARBA00057022"/>
    </source>
</evidence>
<name>A0A9Q0JAG0_9ROSI</name>
<dbReference type="PROSITE" id="PS51471">
    <property type="entry name" value="FE2OG_OXY"/>
    <property type="match status" value="1"/>
</dbReference>
<comment type="function">
    <text evidence="6">Probable 2-oxoglutarate-dependent dioxygenase that may be involved in glucosinolates biosynthesis. May play a role in the production of aliphatic glucosinolates.</text>
</comment>
<accession>A0A9Q0JAG0</accession>
<dbReference type="GO" id="GO:0051213">
    <property type="term" value="F:dioxygenase activity"/>
    <property type="evidence" value="ECO:0007669"/>
    <property type="project" value="UniProtKB-KW"/>
</dbReference>
<evidence type="ECO:0000256" key="4">
    <source>
        <dbReference type="ARBA" id="ARBA00023002"/>
    </source>
</evidence>
<reference evidence="9" key="1">
    <citation type="submission" date="2022-02" db="EMBL/GenBank/DDBJ databases">
        <authorList>
            <person name="Henning P.M."/>
            <person name="McCubbin A.G."/>
            <person name="Shore J.S."/>
        </authorList>
    </citation>
    <scope>NUCLEOTIDE SEQUENCE</scope>
    <source>
        <strain evidence="9">F60SS</strain>
        <tissue evidence="9">Leaves</tissue>
    </source>
</reference>
<dbReference type="OrthoDB" id="288590at2759"/>
<feature type="domain" description="Fe2OG dioxygenase" evidence="8">
    <location>
        <begin position="162"/>
        <end position="267"/>
    </location>
</feature>
<sequence length="317" mass="36105">MGSETHVLDLPVIDFSNSELKPGTNEWNSLKSQVQKALEEIGCFKALFNKVPRELQRATFDALEELFDLPLETKTLNYSPKQSHGYIGQAPMVPLYESLGFERAHILEEAEKLTNILWPQGNPNFSKTIQAFSKQVSELDQLVKRMVMESLGLEKYKEEFLNSNYYLLRVMKYDGPKSAEKNIGMVPHKDPNTMTILHQNGINGMEIQTKTGEWIDVKVSPDSFIVMAGESLNAWTNGRVQPAPHRVMMTGSEARYSTGLFSIFKEGQMVQAPEEMVDEEHPLLYKPFDYGEFLDFRQRATKEVPRPDISLKAYCGL</sequence>
<evidence type="ECO:0000313" key="9">
    <source>
        <dbReference type="EMBL" id="KAJ4835321.1"/>
    </source>
</evidence>
<dbReference type="Proteomes" id="UP001141552">
    <property type="component" value="Unassembled WGS sequence"/>
</dbReference>
<keyword evidence="2 7" id="KW-0479">Metal-binding</keyword>
<dbReference type="AlphaFoldDB" id="A0A9Q0JAG0"/>
<keyword evidence="10" id="KW-1185">Reference proteome</keyword>
<dbReference type="SUPFAM" id="SSF51197">
    <property type="entry name" value="Clavaminate synthase-like"/>
    <property type="match status" value="1"/>
</dbReference>